<protein>
    <recommendedName>
        <fullName evidence="3">F-box domain-containing protein</fullName>
    </recommendedName>
</protein>
<proteinExistence type="predicted"/>
<gene>
    <name evidence="1" type="ORF">FNYG_11507</name>
</gene>
<keyword evidence="2" id="KW-1185">Reference proteome</keyword>
<sequence length="375" mass="43771">MWTPANRTKIYDAVTPVWKDKFEYTHDAPVLPGEPLQIKELTISHLADYNDPRLFQSKAWYRLLRLPTLIDLKLLVGENHGRLRTLLSVKKFEFFSSLPIRWLRPNVVQKLQVLSLFYTDYWGQYPRVDLDRIGALPFLKVLALGRYVFANKDETDWIASLGSNNRSGGLEELYLDECCVLFQAKQYVDLTAVLGTTPDQNAAMETTLYSRRWHHVLSEWRVSMKGLKKFVMGVGEWSCPFRTVETWDKEIAPVTLGMRHDPPHWYFGHNRHRFFADPGPEDYTRGFIAAYHSRRDKSKAVPMGNYLLGEGLRQKRRAQMQYAWYNVRGVSHWSIGNQYGDYSEDLGWAPEEETIELDDAAYALLMETIRHRLRS</sequence>
<dbReference type="OrthoDB" id="3140657at2759"/>
<name>A0A2K0VYM5_GIBNY</name>
<dbReference type="PANTHER" id="PTHR42057">
    <property type="entry name" value="F-BOX DOMAIN PROTEIN (AFU_ORTHOLOGUE AFUA_4G00200)"/>
    <property type="match status" value="1"/>
</dbReference>
<comment type="caution">
    <text evidence="1">The sequence shown here is derived from an EMBL/GenBank/DDBJ whole genome shotgun (WGS) entry which is preliminary data.</text>
</comment>
<evidence type="ECO:0008006" key="3">
    <source>
        <dbReference type="Google" id="ProtNLM"/>
    </source>
</evidence>
<dbReference type="EMBL" id="MTQA01000178">
    <property type="protein sequence ID" value="PNP75138.1"/>
    <property type="molecule type" value="Genomic_DNA"/>
</dbReference>
<accession>A0A2K0VYM5</accession>
<organism evidence="1 2">
    <name type="scientific">Gibberella nygamai</name>
    <name type="common">Bean root rot disease fungus</name>
    <name type="synonym">Fusarium nygamai</name>
    <dbReference type="NCBI Taxonomy" id="42673"/>
    <lineage>
        <taxon>Eukaryota</taxon>
        <taxon>Fungi</taxon>
        <taxon>Dikarya</taxon>
        <taxon>Ascomycota</taxon>
        <taxon>Pezizomycotina</taxon>
        <taxon>Sordariomycetes</taxon>
        <taxon>Hypocreomycetidae</taxon>
        <taxon>Hypocreales</taxon>
        <taxon>Nectriaceae</taxon>
        <taxon>Fusarium</taxon>
        <taxon>Fusarium fujikuroi species complex</taxon>
    </lineage>
</organism>
<dbReference type="Proteomes" id="UP000236664">
    <property type="component" value="Unassembled WGS sequence"/>
</dbReference>
<dbReference type="AlphaFoldDB" id="A0A2K0VYM5"/>
<evidence type="ECO:0000313" key="2">
    <source>
        <dbReference type="Proteomes" id="UP000236664"/>
    </source>
</evidence>
<evidence type="ECO:0000313" key="1">
    <source>
        <dbReference type="EMBL" id="PNP75138.1"/>
    </source>
</evidence>
<dbReference type="PANTHER" id="PTHR42057:SF2">
    <property type="entry name" value="F-BOX DOMAIN PROTEIN (AFU_ORTHOLOGUE AFUA_4G00200)-RELATED"/>
    <property type="match status" value="1"/>
</dbReference>
<reference evidence="1 2" key="1">
    <citation type="submission" date="2017-06" db="EMBL/GenBank/DDBJ databases">
        <title>Genome of Fusarium nygamai isolate CS10214.</title>
        <authorList>
            <person name="Gardiner D.M."/>
            <person name="Obanor F."/>
            <person name="Kazan K."/>
        </authorList>
    </citation>
    <scope>NUCLEOTIDE SEQUENCE [LARGE SCALE GENOMIC DNA]</scope>
    <source>
        <strain evidence="1 2">CS10214</strain>
    </source>
</reference>